<dbReference type="InterPro" id="IPR023393">
    <property type="entry name" value="START-like_dom_sf"/>
</dbReference>
<keyword evidence="2" id="KW-1185">Reference proteome</keyword>
<dbReference type="RefSeq" id="WP_101009646.1">
    <property type="nucleotide sequence ID" value="NZ_FRFC01000003.1"/>
</dbReference>
<evidence type="ECO:0008006" key="3">
    <source>
        <dbReference type="Google" id="ProtNLM"/>
    </source>
</evidence>
<dbReference type="AlphaFoldDB" id="A0A2H1EGV8"/>
<dbReference type="SUPFAM" id="SSF55961">
    <property type="entry name" value="Bet v1-like"/>
    <property type="match status" value="1"/>
</dbReference>
<gene>
    <name evidence="1" type="ORF">NSIN_20672</name>
</gene>
<evidence type="ECO:0000313" key="1">
    <source>
        <dbReference type="EMBL" id="SHO45471.1"/>
    </source>
</evidence>
<dbReference type="CDD" id="cd07812">
    <property type="entry name" value="SRPBCC"/>
    <property type="match status" value="1"/>
</dbReference>
<proteinExistence type="predicted"/>
<dbReference type="EMBL" id="FRFC01000003">
    <property type="protein sequence ID" value="SHO45471.1"/>
    <property type="molecule type" value="Genomic_DNA"/>
</dbReference>
<organism evidence="1 2">
    <name type="scientific">Nitrosotalea sinensis</name>
    <dbReference type="NCBI Taxonomy" id="1499975"/>
    <lineage>
        <taxon>Archaea</taxon>
        <taxon>Nitrososphaerota</taxon>
        <taxon>Nitrososphaeria</taxon>
        <taxon>Nitrosotaleales</taxon>
        <taxon>Nitrosotaleaceae</taxon>
        <taxon>Nitrosotalea</taxon>
    </lineage>
</organism>
<protein>
    <recommendedName>
        <fullName evidence="3">SRPBCC family protein</fullName>
    </recommendedName>
</protein>
<dbReference type="Proteomes" id="UP000232412">
    <property type="component" value="Unassembled WGS sequence"/>
</dbReference>
<dbReference type="Gene3D" id="3.30.530.20">
    <property type="match status" value="1"/>
</dbReference>
<dbReference type="OrthoDB" id="8700at2157"/>
<accession>A0A2H1EGV8</accession>
<reference evidence="2" key="1">
    <citation type="submission" date="2016-12" db="EMBL/GenBank/DDBJ databases">
        <authorList>
            <person name="Herbold C."/>
        </authorList>
    </citation>
    <scope>NUCLEOTIDE SEQUENCE [LARGE SCALE GENOMIC DNA]</scope>
</reference>
<sequence>MNSITETCVVNAPRDTVFEFLSDIENLPQWSTKFVNKLSKVQDKYIAQTPIGEVFIRLDVSKTAGLIDIYAGPKEDAMTPAYMRVISLSNNDTAVMFTFFQYDSTPDALWKIFCQWIKIEVENIRKHFDS</sequence>
<evidence type="ECO:0000313" key="2">
    <source>
        <dbReference type="Proteomes" id="UP000232412"/>
    </source>
</evidence>
<name>A0A2H1EGV8_9ARCH</name>